<keyword evidence="2" id="KW-0732">Signal</keyword>
<feature type="chain" id="PRO_5043688345" description="Secreted protein" evidence="2">
    <location>
        <begin position="22"/>
        <end position="151"/>
    </location>
</feature>
<gene>
    <name evidence="3" type="ORF">PUN28_011151</name>
</gene>
<evidence type="ECO:0000256" key="1">
    <source>
        <dbReference type="SAM" id="MobiDB-lite"/>
    </source>
</evidence>
<dbReference type="EMBL" id="JADYXP020000010">
    <property type="protein sequence ID" value="KAL0116089.1"/>
    <property type="molecule type" value="Genomic_DNA"/>
</dbReference>
<evidence type="ECO:0000313" key="3">
    <source>
        <dbReference type="EMBL" id="KAL0116089.1"/>
    </source>
</evidence>
<accession>A0AAW2FM15</accession>
<keyword evidence="4" id="KW-1185">Reference proteome</keyword>
<comment type="caution">
    <text evidence="3">The sequence shown here is derived from an EMBL/GenBank/DDBJ whole genome shotgun (WGS) entry which is preliminary data.</text>
</comment>
<reference evidence="3 4" key="1">
    <citation type="submission" date="2023-03" db="EMBL/GenBank/DDBJ databases">
        <title>High recombination rates correlate with genetic variation in Cardiocondyla obscurior ants.</title>
        <authorList>
            <person name="Errbii M."/>
        </authorList>
    </citation>
    <scope>NUCLEOTIDE SEQUENCE [LARGE SCALE GENOMIC DNA]</scope>
    <source>
        <strain evidence="3">Alpha-2009</strain>
        <tissue evidence="3">Whole body</tissue>
    </source>
</reference>
<name>A0AAW2FM15_9HYME</name>
<feature type="region of interest" description="Disordered" evidence="1">
    <location>
        <begin position="109"/>
        <end position="151"/>
    </location>
</feature>
<dbReference type="AlphaFoldDB" id="A0AAW2FM15"/>
<evidence type="ECO:0000256" key="2">
    <source>
        <dbReference type="SAM" id="SignalP"/>
    </source>
</evidence>
<protein>
    <recommendedName>
        <fullName evidence="5">Secreted protein</fullName>
    </recommendedName>
</protein>
<dbReference type="Proteomes" id="UP001430953">
    <property type="component" value="Unassembled WGS sequence"/>
</dbReference>
<evidence type="ECO:0008006" key="5">
    <source>
        <dbReference type="Google" id="ProtNLM"/>
    </source>
</evidence>
<feature type="signal peptide" evidence="2">
    <location>
        <begin position="1"/>
        <end position="21"/>
    </location>
</feature>
<sequence length="151" mass="17527">MSAVVLIFLLLTAFSYQPSISDSITSTGPVGGNARNQRSATQRDEIRVFFFIPFFFINRGGKKKMNKTAIYYCARRPKPRSRNWVSTSIYFISPARSLALARKSIFGERERKGENGGKKMRERERNEKKKEKKKEREKTEMKHANLRERGS</sequence>
<evidence type="ECO:0000313" key="4">
    <source>
        <dbReference type="Proteomes" id="UP001430953"/>
    </source>
</evidence>
<proteinExistence type="predicted"/>
<organism evidence="3 4">
    <name type="scientific">Cardiocondyla obscurior</name>
    <dbReference type="NCBI Taxonomy" id="286306"/>
    <lineage>
        <taxon>Eukaryota</taxon>
        <taxon>Metazoa</taxon>
        <taxon>Ecdysozoa</taxon>
        <taxon>Arthropoda</taxon>
        <taxon>Hexapoda</taxon>
        <taxon>Insecta</taxon>
        <taxon>Pterygota</taxon>
        <taxon>Neoptera</taxon>
        <taxon>Endopterygota</taxon>
        <taxon>Hymenoptera</taxon>
        <taxon>Apocrita</taxon>
        <taxon>Aculeata</taxon>
        <taxon>Formicoidea</taxon>
        <taxon>Formicidae</taxon>
        <taxon>Myrmicinae</taxon>
        <taxon>Cardiocondyla</taxon>
    </lineage>
</organism>